<keyword evidence="3" id="KW-0808">Transferase</keyword>
<dbReference type="PANTHER" id="PTHR45875">
    <property type="entry name" value="METHYLTRANSFERASE N6AMT1"/>
    <property type="match status" value="1"/>
</dbReference>
<gene>
    <name evidence="6" type="ORF">OG549_36975</name>
</gene>
<dbReference type="InterPro" id="IPR002052">
    <property type="entry name" value="DNA_methylase_N6_adenine_CS"/>
</dbReference>
<dbReference type="GO" id="GO:0032259">
    <property type="term" value="P:methylation"/>
    <property type="evidence" value="ECO:0007669"/>
    <property type="project" value="UniProtKB-KW"/>
</dbReference>
<keyword evidence="2 6" id="KW-0489">Methyltransferase</keyword>
<dbReference type="EMBL" id="CP108318">
    <property type="protein sequence ID" value="WTW65786.1"/>
    <property type="molecule type" value="Genomic_DNA"/>
</dbReference>
<dbReference type="InterPro" id="IPR004557">
    <property type="entry name" value="PrmC-related"/>
</dbReference>
<dbReference type="InterPro" id="IPR007848">
    <property type="entry name" value="Small_mtfrase_dom"/>
</dbReference>
<dbReference type="Gene3D" id="3.40.50.150">
    <property type="entry name" value="Vaccinia Virus protein VP39"/>
    <property type="match status" value="1"/>
</dbReference>
<proteinExistence type="inferred from homology"/>
<name>A0AAU2VE95_9ACTN</name>
<evidence type="ECO:0000256" key="2">
    <source>
        <dbReference type="ARBA" id="ARBA00022603"/>
    </source>
</evidence>
<sequence>MNLLALPGVYAPQDDTALLAQALREERVPQGAEVLDIGTGTGALALAAARRGARVTAVDISWRAVLSARLNARLAGLPVRVLRGNLLAPVAKRSYDLILSNPPYVPAGCPTAPKHGPARAWDAGGDGRLLLHRICREAPRLLRPGGTLLLVHSALSGAESSLAELRDEGLKAGVAARRSVPFGPVLRSRSAWLARQGLIDDAETTEELVVIRAERPV</sequence>
<dbReference type="GO" id="GO:0003676">
    <property type="term" value="F:nucleic acid binding"/>
    <property type="evidence" value="ECO:0007669"/>
    <property type="project" value="InterPro"/>
</dbReference>
<dbReference type="GO" id="GO:0008170">
    <property type="term" value="F:N-methyltransferase activity"/>
    <property type="evidence" value="ECO:0007669"/>
    <property type="project" value="UniProtKB-ARBA"/>
</dbReference>
<dbReference type="GO" id="GO:0035657">
    <property type="term" value="C:eRF1 methyltransferase complex"/>
    <property type="evidence" value="ECO:0007669"/>
    <property type="project" value="TreeGrafter"/>
</dbReference>
<keyword evidence="4" id="KW-0949">S-adenosyl-L-methionine</keyword>
<feature type="domain" description="Methyltransferase small" evidence="5">
    <location>
        <begin position="3"/>
        <end position="104"/>
    </location>
</feature>
<dbReference type="GO" id="GO:0008276">
    <property type="term" value="F:protein methyltransferase activity"/>
    <property type="evidence" value="ECO:0007669"/>
    <property type="project" value="TreeGrafter"/>
</dbReference>
<dbReference type="NCBIfam" id="TIGR00537">
    <property type="entry name" value="hemK_rel_arch"/>
    <property type="match status" value="1"/>
</dbReference>
<comment type="similarity">
    <text evidence="1">Belongs to the eukaryotic/archaeal PrmC-related family.</text>
</comment>
<dbReference type="SUPFAM" id="SSF53335">
    <property type="entry name" value="S-adenosyl-L-methionine-dependent methyltransferases"/>
    <property type="match status" value="1"/>
</dbReference>
<accession>A0AAU2VE95</accession>
<dbReference type="Pfam" id="PF05175">
    <property type="entry name" value="MTS"/>
    <property type="match status" value="1"/>
</dbReference>
<organism evidence="6">
    <name type="scientific">Streptomyces sp. NBC_00003</name>
    <dbReference type="NCBI Taxonomy" id="2903608"/>
    <lineage>
        <taxon>Bacteria</taxon>
        <taxon>Bacillati</taxon>
        <taxon>Actinomycetota</taxon>
        <taxon>Actinomycetes</taxon>
        <taxon>Kitasatosporales</taxon>
        <taxon>Streptomycetaceae</taxon>
        <taxon>Streptomyces</taxon>
    </lineage>
</organism>
<evidence type="ECO:0000256" key="3">
    <source>
        <dbReference type="ARBA" id="ARBA00022679"/>
    </source>
</evidence>
<evidence type="ECO:0000259" key="5">
    <source>
        <dbReference type="Pfam" id="PF05175"/>
    </source>
</evidence>
<dbReference type="AlphaFoldDB" id="A0AAU2VE95"/>
<dbReference type="GO" id="GO:0008757">
    <property type="term" value="F:S-adenosylmethionine-dependent methyltransferase activity"/>
    <property type="evidence" value="ECO:0007669"/>
    <property type="project" value="TreeGrafter"/>
</dbReference>
<dbReference type="PROSITE" id="PS00092">
    <property type="entry name" value="N6_MTASE"/>
    <property type="match status" value="1"/>
</dbReference>
<evidence type="ECO:0000256" key="1">
    <source>
        <dbReference type="ARBA" id="ARBA00006149"/>
    </source>
</evidence>
<evidence type="ECO:0000313" key="6">
    <source>
        <dbReference type="EMBL" id="WTW65786.1"/>
    </source>
</evidence>
<dbReference type="PANTHER" id="PTHR45875:SF1">
    <property type="entry name" value="METHYLTRANSFERASE N6AMT1"/>
    <property type="match status" value="1"/>
</dbReference>
<evidence type="ECO:0000256" key="4">
    <source>
        <dbReference type="ARBA" id="ARBA00022691"/>
    </source>
</evidence>
<reference evidence="6" key="1">
    <citation type="submission" date="2022-10" db="EMBL/GenBank/DDBJ databases">
        <title>The complete genomes of actinobacterial strains from the NBC collection.</title>
        <authorList>
            <person name="Joergensen T.S."/>
            <person name="Alvarez Arevalo M."/>
            <person name="Sterndorff E.B."/>
            <person name="Faurdal D."/>
            <person name="Vuksanovic O."/>
            <person name="Mourched A.-S."/>
            <person name="Charusanti P."/>
            <person name="Shaw S."/>
            <person name="Blin K."/>
            <person name="Weber T."/>
        </authorList>
    </citation>
    <scope>NUCLEOTIDE SEQUENCE</scope>
    <source>
        <strain evidence="6">NBC_00003</strain>
    </source>
</reference>
<dbReference type="InterPro" id="IPR052190">
    <property type="entry name" value="Euk-Arch_PrmC-MTase"/>
</dbReference>
<protein>
    <submittedName>
        <fullName evidence="6">Methyltransferase</fullName>
    </submittedName>
</protein>
<dbReference type="InterPro" id="IPR029063">
    <property type="entry name" value="SAM-dependent_MTases_sf"/>
</dbReference>